<dbReference type="AlphaFoldDB" id="A0AAV9E0D3"/>
<evidence type="ECO:0000313" key="1">
    <source>
        <dbReference type="EMBL" id="KAK1306719.1"/>
    </source>
</evidence>
<accession>A0AAV9E0D3</accession>
<dbReference type="PANTHER" id="PTHR13382:SF74">
    <property type="entry name" value="F-BOX DOMAIN-CONTAINING PROTEIN"/>
    <property type="match status" value="1"/>
</dbReference>
<dbReference type="Proteomes" id="UP001180020">
    <property type="component" value="Unassembled WGS sequence"/>
</dbReference>
<dbReference type="SMART" id="SM00367">
    <property type="entry name" value="LRR_CC"/>
    <property type="match status" value="3"/>
</dbReference>
<evidence type="ECO:0000313" key="2">
    <source>
        <dbReference type="Proteomes" id="UP001180020"/>
    </source>
</evidence>
<dbReference type="EMBL" id="JAUJYO010000010">
    <property type="protein sequence ID" value="KAK1306719.1"/>
    <property type="molecule type" value="Genomic_DNA"/>
</dbReference>
<dbReference type="Pfam" id="PF13516">
    <property type="entry name" value="LRR_6"/>
    <property type="match status" value="1"/>
</dbReference>
<dbReference type="SUPFAM" id="SSF52047">
    <property type="entry name" value="RNI-like"/>
    <property type="match status" value="1"/>
</dbReference>
<name>A0AAV9E0D3_ACOCL</name>
<dbReference type="InterPro" id="IPR050648">
    <property type="entry name" value="F-box_LRR-repeat"/>
</dbReference>
<gene>
    <name evidence="1" type="ORF">QJS10_CPA10g00291</name>
</gene>
<keyword evidence="2" id="KW-1185">Reference proteome</keyword>
<dbReference type="PANTHER" id="PTHR13382">
    <property type="entry name" value="MITOCHONDRIAL ATP SYNTHASE COUPLING FACTOR B"/>
    <property type="match status" value="1"/>
</dbReference>
<comment type="caution">
    <text evidence="1">The sequence shown here is derived from an EMBL/GenBank/DDBJ whole genome shotgun (WGS) entry which is preliminary data.</text>
</comment>
<organism evidence="1 2">
    <name type="scientific">Acorus calamus</name>
    <name type="common">Sweet flag</name>
    <dbReference type="NCBI Taxonomy" id="4465"/>
    <lineage>
        <taxon>Eukaryota</taxon>
        <taxon>Viridiplantae</taxon>
        <taxon>Streptophyta</taxon>
        <taxon>Embryophyta</taxon>
        <taxon>Tracheophyta</taxon>
        <taxon>Spermatophyta</taxon>
        <taxon>Magnoliopsida</taxon>
        <taxon>Liliopsida</taxon>
        <taxon>Acoraceae</taxon>
        <taxon>Acorus</taxon>
    </lineage>
</organism>
<dbReference type="InterPro" id="IPR006553">
    <property type="entry name" value="Leu-rich_rpt_Cys-con_subtyp"/>
</dbReference>
<sequence length="382" mass="43999">MEFTRRIEVNTLPLETNCCWELAQEGYPEYVRVPRKLNRLPHPLAPFHQRGLGSDGEKKGLLLMEGEEVEAAWSRVKSRYHHVRQINLEFAQDVEDIHLILLKNKYTDSLKELQSLNLNGCRKISDEGIKAITSACPTLRVFSIYWNVRKERRATDSLPGSPYIVHRFGVVKHGKLGEEGARPFEILEWINPKWMMQTQLRKKATRKATTTLTEEQNSYHSLHVIADNYQQLEMLNLTRCVKLTDSGLRQILLKCSSLQSLNLYALSSFTDNAYKEISSLTNLRFLDLCGAPCSLFGIVGVTDKCLEALSKTCSQTLTTLDVIGCIGIKKRSQDQLRQLFPYLSLAERLTRDRRRRVTRRTTRKAEMAVTMEMEIYLTKMQL</sequence>
<reference evidence="1" key="2">
    <citation type="submission" date="2023-06" db="EMBL/GenBank/DDBJ databases">
        <authorList>
            <person name="Ma L."/>
            <person name="Liu K.-W."/>
            <person name="Li Z."/>
            <person name="Hsiao Y.-Y."/>
            <person name="Qi Y."/>
            <person name="Fu T."/>
            <person name="Tang G."/>
            <person name="Zhang D."/>
            <person name="Sun W.-H."/>
            <person name="Liu D.-K."/>
            <person name="Li Y."/>
            <person name="Chen G.-Z."/>
            <person name="Liu X.-D."/>
            <person name="Liao X.-Y."/>
            <person name="Jiang Y.-T."/>
            <person name="Yu X."/>
            <person name="Hao Y."/>
            <person name="Huang J."/>
            <person name="Zhao X.-W."/>
            <person name="Ke S."/>
            <person name="Chen Y.-Y."/>
            <person name="Wu W.-L."/>
            <person name="Hsu J.-L."/>
            <person name="Lin Y.-F."/>
            <person name="Huang M.-D."/>
            <person name="Li C.-Y."/>
            <person name="Huang L."/>
            <person name="Wang Z.-W."/>
            <person name="Zhao X."/>
            <person name="Zhong W.-Y."/>
            <person name="Peng D.-H."/>
            <person name="Ahmad S."/>
            <person name="Lan S."/>
            <person name="Zhang J.-S."/>
            <person name="Tsai W.-C."/>
            <person name="Van De Peer Y."/>
            <person name="Liu Z.-J."/>
        </authorList>
    </citation>
    <scope>NUCLEOTIDE SEQUENCE</scope>
    <source>
        <strain evidence="1">CP</strain>
        <tissue evidence="1">Leaves</tissue>
    </source>
</reference>
<reference evidence="1" key="1">
    <citation type="journal article" date="2023" name="Nat. Commun.">
        <title>Diploid and tetraploid genomes of Acorus and the evolution of monocots.</title>
        <authorList>
            <person name="Ma L."/>
            <person name="Liu K.W."/>
            <person name="Li Z."/>
            <person name="Hsiao Y.Y."/>
            <person name="Qi Y."/>
            <person name="Fu T."/>
            <person name="Tang G.D."/>
            <person name="Zhang D."/>
            <person name="Sun W.H."/>
            <person name="Liu D.K."/>
            <person name="Li Y."/>
            <person name="Chen G.Z."/>
            <person name="Liu X.D."/>
            <person name="Liao X.Y."/>
            <person name="Jiang Y.T."/>
            <person name="Yu X."/>
            <person name="Hao Y."/>
            <person name="Huang J."/>
            <person name="Zhao X.W."/>
            <person name="Ke S."/>
            <person name="Chen Y.Y."/>
            <person name="Wu W.L."/>
            <person name="Hsu J.L."/>
            <person name="Lin Y.F."/>
            <person name="Huang M.D."/>
            <person name="Li C.Y."/>
            <person name="Huang L."/>
            <person name="Wang Z.W."/>
            <person name="Zhao X."/>
            <person name="Zhong W.Y."/>
            <person name="Peng D.H."/>
            <person name="Ahmad S."/>
            <person name="Lan S."/>
            <person name="Zhang J.S."/>
            <person name="Tsai W.C."/>
            <person name="Van de Peer Y."/>
            <person name="Liu Z.J."/>
        </authorList>
    </citation>
    <scope>NUCLEOTIDE SEQUENCE</scope>
    <source>
        <strain evidence="1">CP</strain>
    </source>
</reference>
<proteinExistence type="predicted"/>
<dbReference type="GO" id="GO:0005737">
    <property type="term" value="C:cytoplasm"/>
    <property type="evidence" value="ECO:0007669"/>
    <property type="project" value="TreeGrafter"/>
</dbReference>
<dbReference type="Gene3D" id="3.80.10.10">
    <property type="entry name" value="Ribonuclease Inhibitor"/>
    <property type="match status" value="2"/>
</dbReference>
<protein>
    <submittedName>
        <fullName evidence="1">F-box protein</fullName>
    </submittedName>
</protein>
<dbReference type="InterPro" id="IPR001611">
    <property type="entry name" value="Leu-rich_rpt"/>
</dbReference>
<dbReference type="InterPro" id="IPR032675">
    <property type="entry name" value="LRR_dom_sf"/>
</dbReference>